<dbReference type="RefSeq" id="WP_061141584.1">
    <property type="nucleotide sequence ID" value="NZ_LNNH01000012.1"/>
</dbReference>
<dbReference type="AlphaFoldDB" id="A0A109N0H8"/>
<dbReference type="Proteomes" id="UP000064189">
    <property type="component" value="Unassembled WGS sequence"/>
</dbReference>
<proteinExistence type="predicted"/>
<organism evidence="1 2">
    <name type="scientific">Peribacillus simplex</name>
    <dbReference type="NCBI Taxonomy" id="1478"/>
    <lineage>
        <taxon>Bacteria</taxon>
        <taxon>Bacillati</taxon>
        <taxon>Bacillota</taxon>
        <taxon>Bacilli</taxon>
        <taxon>Bacillales</taxon>
        <taxon>Bacillaceae</taxon>
        <taxon>Peribacillus</taxon>
    </lineage>
</organism>
<dbReference type="EMBL" id="LNNH01000012">
    <property type="protein sequence ID" value="KWW21231.1"/>
    <property type="molecule type" value="Genomic_DNA"/>
</dbReference>
<reference evidence="1 2" key="1">
    <citation type="submission" date="2015-11" db="EMBL/GenBank/DDBJ databases">
        <title>Genome Sequence of Bacillus simplex strain VanAntwerpen2.</title>
        <authorList>
            <person name="Couger M.B."/>
        </authorList>
    </citation>
    <scope>NUCLEOTIDE SEQUENCE [LARGE SCALE GENOMIC DNA]</scope>
    <source>
        <strain evidence="1 2">VanAntwerpen02</strain>
    </source>
</reference>
<protein>
    <submittedName>
        <fullName evidence="1">Uncharacterized protein</fullName>
    </submittedName>
</protein>
<evidence type="ECO:0000313" key="1">
    <source>
        <dbReference type="EMBL" id="KWW21231.1"/>
    </source>
</evidence>
<evidence type="ECO:0000313" key="2">
    <source>
        <dbReference type="Proteomes" id="UP000064189"/>
    </source>
</evidence>
<accession>A0A109N0H8</accession>
<sequence length="91" mass="10181">MKRKATFIFGFGGVLALSFFMKDMQSTSVLEQDEQPKVEDWQTSTNGRNLNIVVTSEEQNKVDNMVKLMSAEEVGVLNQEGGTAVFFKKAK</sequence>
<gene>
    <name evidence="1" type="ORF">AS888_16660</name>
</gene>
<keyword evidence="2" id="KW-1185">Reference proteome</keyword>
<comment type="caution">
    <text evidence="1">The sequence shown here is derived from an EMBL/GenBank/DDBJ whole genome shotgun (WGS) entry which is preliminary data.</text>
</comment>
<name>A0A109N0H8_9BACI</name>